<keyword evidence="7 8" id="KW-0472">Membrane</keyword>
<dbReference type="InterPro" id="IPR036259">
    <property type="entry name" value="MFS_trans_sf"/>
</dbReference>
<sequence length="506" mass="54306">MAEPPESFEQPVLRRILILAAVVMGSTLYATTLLVASTLLPQMQGSMAATPDEIAWTTTFNILATAIATPTSGFLAARFGRRRVMLASVIGSTLATWLCGQAESLEALVLWRVLQGGIGAPMIPLANATVLDSFPVRQRGMVSSIFGMTVVLGPVIGPVFGGMLAEAYNWRWAFFMIVPAGALAALALWAVLPPDRKGARVPMDWTGFLALATCIACLQLVFSRGQRLDWLESPEIVAECLVAALAFWVFLAHSLTTARPFLNLRLLLDRNYALGLVLVTIYGMVNFTPIVLLPTLLQSHAGYPDSIIGQIVGYRGIGGVLGFGSTLLIGRFDPRVGMSAGFGLLVVSGLWLMRLDLNVDVDTLLLNAVLQGVAVGIIWVPLTVLTFRTLDPGATAEAMSVFHLLRNLGSSLFISLSVTEIVRSQTRNYARMTEQVTPYAEPLSLPQVMGGWSTETLQGLARLSREIDRQAAMIGYLNAFGLSMAASAVAILFVLLAKGRPRAAAG</sequence>
<feature type="transmembrane region" description="Helical" evidence="8">
    <location>
        <begin position="54"/>
        <end position="77"/>
    </location>
</feature>
<evidence type="ECO:0000256" key="2">
    <source>
        <dbReference type="ARBA" id="ARBA00008537"/>
    </source>
</evidence>
<dbReference type="PROSITE" id="PS50850">
    <property type="entry name" value="MFS"/>
    <property type="match status" value="1"/>
</dbReference>
<dbReference type="EMBL" id="JAUTWS010000015">
    <property type="protein sequence ID" value="MDO9710134.1"/>
    <property type="molecule type" value="Genomic_DNA"/>
</dbReference>
<evidence type="ECO:0000256" key="7">
    <source>
        <dbReference type="ARBA" id="ARBA00023136"/>
    </source>
</evidence>
<proteinExistence type="inferred from homology"/>
<feature type="transmembrane region" description="Helical" evidence="8">
    <location>
        <begin position="365"/>
        <end position="387"/>
    </location>
</feature>
<evidence type="ECO:0000259" key="9">
    <source>
        <dbReference type="PROSITE" id="PS50850"/>
    </source>
</evidence>
<keyword evidence="6 8" id="KW-1133">Transmembrane helix</keyword>
<feature type="transmembrane region" description="Helical" evidence="8">
    <location>
        <begin position="12"/>
        <end position="34"/>
    </location>
</feature>
<dbReference type="InterPro" id="IPR020846">
    <property type="entry name" value="MFS_dom"/>
</dbReference>
<feature type="transmembrane region" description="Helical" evidence="8">
    <location>
        <begin position="172"/>
        <end position="192"/>
    </location>
</feature>
<evidence type="ECO:0000256" key="5">
    <source>
        <dbReference type="ARBA" id="ARBA00022692"/>
    </source>
</evidence>
<dbReference type="PANTHER" id="PTHR42718:SF9">
    <property type="entry name" value="MAJOR FACILITATOR SUPERFAMILY MULTIDRUG TRANSPORTER MFSC"/>
    <property type="match status" value="1"/>
</dbReference>
<evidence type="ECO:0000256" key="4">
    <source>
        <dbReference type="ARBA" id="ARBA00022475"/>
    </source>
</evidence>
<evidence type="ECO:0000256" key="1">
    <source>
        <dbReference type="ARBA" id="ARBA00004651"/>
    </source>
</evidence>
<feature type="transmembrane region" description="Helical" evidence="8">
    <location>
        <begin position="242"/>
        <end position="262"/>
    </location>
</feature>
<keyword evidence="4" id="KW-1003">Cell membrane</keyword>
<comment type="subcellular location">
    <subcellularLocation>
        <location evidence="1">Cell membrane</location>
        <topology evidence="1">Multi-pass membrane protein</topology>
    </subcellularLocation>
</comment>
<evidence type="ECO:0000256" key="6">
    <source>
        <dbReference type="ARBA" id="ARBA00022989"/>
    </source>
</evidence>
<evidence type="ECO:0000313" key="11">
    <source>
        <dbReference type="Proteomes" id="UP001243009"/>
    </source>
</evidence>
<protein>
    <submittedName>
        <fullName evidence="10">DHA2 family efflux MFS transporter permease subunit</fullName>
    </submittedName>
</protein>
<dbReference type="Gene3D" id="1.20.1250.20">
    <property type="entry name" value="MFS general substrate transporter like domains"/>
    <property type="match status" value="1"/>
</dbReference>
<feature type="transmembrane region" description="Helical" evidence="8">
    <location>
        <begin position="204"/>
        <end position="222"/>
    </location>
</feature>
<dbReference type="RefSeq" id="WP_305104994.1">
    <property type="nucleotide sequence ID" value="NZ_JAUTWS010000015.1"/>
</dbReference>
<dbReference type="InterPro" id="IPR011701">
    <property type="entry name" value="MFS"/>
</dbReference>
<dbReference type="Pfam" id="PF07690">
    <property type="entry name" value="MFS_1"/>
    <property type="match status" value="1"/>
</dbReference>
<feature type="transmembrane region" description="Helical" evidence="8">
    <location>
        <begin position="307"/>
        <end position="329"/>
    </location>
</feature>
<evidence type="ECO:0000313" key="10">
    <source>
        <dbReference type="EMBL" id="MDO9710134.1"/>
    </source>
</evidence>
<feature type="transmembrane region" description="Helical" evidence="8">
    <location>
        <begin position="274"/>
        <end position="295"/>
    </location>
</feature>
<feature type="transmembrane region" description="Helical" evidence="8">
    <location>
        <begin position="142"/>
        <end position="160"/>
    </location>
</feature>
<feature type="domain" description="Major facilitator superfamily (MFS) profile" evidence="9">
    <location>
        <begin position="18"/>
        <end position="502"/>
    </location>
</feature>
<gene>
    <name evidence="10" type="ORF">Q7A36_17405</name>
</gene>
<dbReference type="PANTHER" id="PTHR42718">
    <property type="entry name" value="MAJOR FACILITATOR SUPERFAMILY MULTIDRUG TRANSPORTER MFSC"/>
    <property type="match status" value="1"/>
</dbReference>
<evidence type="ECO:0000256" key="8">
    <source>
        <dbReference type="SAM" id="Phobius"/>
    </source>
</evidence>
<comment type="caution">
    <text evidence="10">The sequence shown here is derived from an EMBL/GenBank/DDBJ whole genome shotgun (WGS) entry which is preliminary data.</text>
</comment>
<evidence type="ECO:0000256" key="3">
    <source>
        <dbReference type="ARBA" id="ARBA00022448"/>
    </source>
</evidence>
<accession>A0ABT9E1X2</accession>
<keyword evidence="5 8" id="KW-0812">Transmembrane</keyword>
<organism evidence="10 11">
    <name type="scientific">Paracraurococcus lichenis</name>
    <dbReference type="NCBI Taxonomy" id="3064888"/>
    <lineage>
        <taxon>Bacteria</taxon>
        <taxon>Pseudomonadati</taxon>
        <taxon>Pseudomonadota</taxon>
        <taxon>Alphaproteobacteria</taxon>
        <taxon>Acetobacterales</taxon>
        <taxon>Roseomonadaceae</taxon>
        <taxon>Paracraurococcus</taxon>
    </lineage>
</organism>
<dbReference type="InterPro" id="IPR004638">
    <property type="entry name" value="EmrB-like"/>
</dbReference>
<feature type="transmembrane region" description="Helical" evidence="8">
    <location>
        <begin position="336"/>
        <end position="353"/>
    </location>
</feature>
<dbReference type="SUPFAM" id="SSF103473">
    <property type="entry name" value="MFS general substrate transporter"/>
    <property type="match status" value="1"/>
</dbReference>
<dbReference type="NCBIfam" id="TIGR00711">
    <property type="entry name" value="efflux_EmrB"/>
    <property type="match status" value="1"/>
</dbReference>
<reference evidence="10 11" key="1">
    <citation type="submission" date="2023-08" db="EMBL/GenBank/DDBJ databases">
        <title>The draft genome sequence of Paracraurococcus sp. LOR1-02.</title>
        <authorList>
            <person name="Kingkaew E."/>
            <person name="Tanasupawat S."/>
        </authorList>
    </citation>
    <scope>NUCLEOTIDE SEQUENCE [LARGE SCALE GENOMIC DNA]</scope>
    <source>
        <strain evidence="10 11">LOR1-02</strain>
    </source>
</reference>
<name>A0ABT9E1X2_9PROT</name>
<keyword evidence="11" id="KW-1185">Reference proteome</keyword>
<keyword evidence="3" id="KW-0813">Transport</keyword>
<feature type="transmembrane region" description="Helical" evidence="8">
    <location>
        <begin position="474"/>
        <end position="497"/>
    </location>
</feature>
<dbReference type="Proteomes" id="UP001243009">
    <property type="component" value="Unassembled WGS sequence"/>
</dbReference>
<comment type="similarity">
    <text evidence="2">Belongs to the major facilitator superfamily. EmrB family.</text>
</comment>